<keyword evidence="3" id="KW-1185">Reference proteome</keyword>
<dbReference type="InterPro" id="IPR026960">
    <property type="entry name" value="RVT-Znf"/>
</dbReference>
<feature type="domain" description="Reverse transcriptase zinc-binding" evidence="1">
    <location>
        <begin position="52"/>
        <end position="138"/>
    </location>
</feature>
<dbReference type="Proteomes" id="UP001234989">
    <property type="component" value="Chromosome 9"/>
</dbReference>
<protein>
    <recommendedName>
        <fullName evidence="1">Reverse transcriptase zinc-binding domain-containing protein</fullName>
    </recommendedName>
</protein>
<evidence type="ECO:0000313" key="2">
    <source>
        <dbReference type="EMBL" id="WMV46124.1"/>
    </source>
</evidence>
<dbReference type="Pfam" id="PF13966">
    <property type="entry name" value="zf-RVT"/>
    <property type="match status" value="1"/>
</dbReference>
<proteinExistence type="predicted"/>
<dbReference type="EMBL" id="CP133620">
    <property type="protein sequence ID" value="WMV46124.1"/>
    <property type="molecule type" value="Genomic_DNA"/>
</dbReference>
<evidence type="ECO:0000313" key="3">
    <source>
        <dbReference type="Proteomes" id="UP001234989"/>
    </source>
</evidence>
<name>A0AAF0UJ18_SOLVR</name>
<accession>A0AAF0UJ18</accession>
<reference evidence="2" key="1">
    <citation type="submission" date="2023-08" db="EMBL/GenBank/DDBJ databases">
        <title>A de novo genome assembly of Solanum verrucosum Schlechtendal, a Mexican diploid species geographically isolated from the other diploid A-genome species in potato relatives.</title>
        <authorList>
            <person name="Hosaka K."/>
        </authorList>
    </citation>
    <scope>NUCLEOTIDE SEQUENCE</scope>
    <source>
        <tissue evidence="2">Young leaves</tissue>
    </source>
</reference>
<sequence>MSPQGWDLIFRRALNDWEVDRVAGLLHTLNAFLGVTESPDTPIWKMHKKGIFSLKFCYWSLNSNQAMEMEWPWKLIWKIKVPHKVSGFIWLAIRKACLTHEVLQRRGIQICSRCFMCGEEAEVNSHLFLHCRTTANLWDMFLCILGVNWVMPKITLELLRQWEGVGRRRRSKEDWWKCIPACIWWTLWKERNERSHDGKLNSTQKIKMNSLSLLYFWCKQDLAGEVASLVDFKAQL</sequence>
<dbReference type="AlphaFoldDB" id="A0AAF0UJ18"/>
<evidence type="ECO:0000259" key="1">
    <source>
        <dbReference type="Pfam" id="PF13966"/>
    </source>
</evidence>
<gene>
    <name evidence="2" type="ORF">MTR67_039509</name>
</gene>
<organism evidence="2 3">
    <name type="scientific">Solanum verrucosum</name>
    <dbReference type="NCBI Taxonomy" id="315347"/>
    <lineage>
        <taxon>Eukaryota</taxon>
        <taxon>Viridiplantae</taxon>
        <taxon>Streptophyta</taxon>
        <taxon>Embryophyta</taxon>
        <taxon>Tracheophyta</taxon>
        <taxon>Spermatophyta</taxon>
        <taxon>Magnoliopsida</taxon>
        <taxon>eudicotyledons</taxon>
        <taxon>Gunneridae</taxon>
        <taxon>Pentapetalae</taxon>
        <taxon>asterids</taxon>
        <taxon>lamiids</taxon>
        <taxon>Solanales</taxon>
        <taxon>Solanaceae</taxon>
        <taxon>Solanoideae</taxon>
        <taxon>Solaneae</taxon>
        <taxon>Solanum</taxon>
    </lineage>
</organism>